<reference evidence="1 2" key="1">
    <citation type="submission" date="2024-04" db="EMBL/GenBank/DDBJ databases">
        <authorList>
            <person name="Cremers G."/>
        </authorList>
    </citation>
    <scope>NUCLEOTIDE SEQUENCE [LARGE SCALE GENOMIC DNA]</scope>
    <source>
        <strain evidence="1">MeCH1-AG</strain>
    </source>
</reference>
<dbReference type="InterPro" id="IPR038078">
    <property type="entry name" value="PhoU-like_sf"/>
</dbReference>
<dbReference type="EMBL" id="OZ026884">
    <property type="protein sequence ID" value="CAL1240001.1"/>
    <property type="molecule type" value="Genomic_DNA"/>
</dbReference>
<dbReference type="PANTHER" id="PTHR37298:SF1">
    <property type="entry name" value="UPF0111 PROTEIN YKAA"/>
    <property type="match status" value="1"/>
</dbReference>
<organism evidence="1 2">
    <name type="scientific">Candidatus Methylocalor cossyra</name>
    <dbReference type="NCBI Taxonomy" id="3108543"/>
    <lineage>
        <taxon>Bacteria</taxon>
        <taxon>Pseudomonadati</taxon>
        <taxon>Pseudomonadota</taxon>
        <taxon>Gammaproteobacteria</taxon>
        <taxon>Methylococcales</taxon>
        <taxon>Methylococcaceae</taxon>
        <taxon>Candidatus Methylocalor</taxon>
    </lineage>
</organism>
<name>A0ABP1C6Z3_9GAMM</name>
<evidence type="ECO:0000313" key="2">
    <source>
        <dbReference type="Proteomes" id="UP001497493"/>
    </source>
</evidence>
<dbReference type="Proteomes" id="UP001497493">
    <property type="component" value="Chromosome"/>
</dbReference>
<sequence>MTATGFPAPPRSIARILQEHLDNSMACGHLLSALFQNLERPEGYISAIKHREEIGDGLIAEAYDALESLPYSELVGLVQQFMRHLDDIVDGLNDTARVIDIFTPSEPELAAEQILDLVLEMVARLAVEMGDYPDNTLERVKDCRLALKRCEEKADGLYHEWRKSHRRLSTLSLISETDWTEILGILEGTTDACYHAALLLERITKWRLRQAS</sequence>
<evidence type="ECO:0000313" key="1">
    <source>
        <dbReference type="EMBL" id="CAL1240001.1"/>
    </source>
</evidence>
<dbReference type="InterPro" id="IPR052912">
    <property type="entry name" value="UPF0111_domain"/>
</dbReference>
<accession>A0ABP1C6Z3</accession>
<dbReference type="PANTHER" id="PTHR37298">
    <property type="entry name" value="UPF0111 PROTEIN YKAA"/>
    <property type="match status" value="1"/>
</dbReference>
<keyword evidence="2" id="KW-1185">Reference proteome</keyword>
<gene>
    <name evidence="1" type="ORF">MECH1_V1_1225</name>
</gene>
<dbReference type="Gene3D" id="1.20.58.220">
    <property type="entry name" value="Phosphate transport system protein phou homolog 2, domain 2"/>
    <property type="match status" value="1"/>
</dbReference>
<evidence type="ECO:0008006" key="3">
    <source>
        <dbReference type="Google" id="ProtNLM"/>
    </source>
</evidence>
<proteinExistence type="predicted"/>
<protein>
    <recommendedName>
        <fullName evidence="3">Pit accessory protein</fullName>
    </recommendedName>
</protein>